<feature type="signal peptide" evidence="1">
    <location>
        <begin position="1"/>
        <end position="27"/>
    </location>
</feature>
<protein>
    <recommendedName>
        <fullName evidence="6">RxLR effector protein</fullName>
    </recommendedName>
</protein>
<evidence type="ECO:0000313" key="3">
    <source>
        <dbReference type="EMBL" id="KAE9259058.1"/>
    </source>
</evidence>
<feature type="chain" id="PRO_5036166943" description="RxLR effector protein" evidence="1">
    <location>
        <begin position="28"/>
        <end position="80"/>
    </location>
</feature>
<gene>
    <name evidence="2" type="ORF">PF001_g33510</name>
    <name evidence="3" type="ORF">PF008_g33462</name>
</gene>
<dbReference type="AlphaFoldDB" id="A0A6A4A366"/>
<evidence type="ECO:0000313" key="2">
    <source>
        <dbReference type="EMBL" id="KAE9246942.1"/>
    </source>
</evidence>
<evidence type="ECO:0008006" key="6">
    <source>
        <dbReference type="Google" id="ProtNLM"/>
    </source>
</evidence>
<keyword evidence="1" id="KW-0732">Signal</keyword>
<sequence>MSSRSWFSRLLSFFVVSLELQQQRGTADLPPSKHYHSRRDLRVRVASRRALDANWRGCLHVGSPELHASLLSGGRCSPDA</sequence>
<reference evidence="2 4" key="1">
    <citation type="submission" date="2018-08" db="EMBL/GenBank/DDBJ databases">
        <title>Genomic investigation of the strawberry pathogen Phytophthora fragariae indicates pathogenicity is determined by transcriptional variation in three key races.</title>
        <authorList>
            <person name="Adams T.M."/>
            <person name="Armitage A.D."/>
            <person name="Sobczyk M.K."/>
            <person name="Bates H.J."/>
            <person name="Dunwell J.M."/>
            <person name="Nellist C.F."/>
            <person name="Harrison R.J."/>
        </authorList>
    </citation>
    <scope>NUCLEOTIDE SEQUENCE [LARGE SCALE GENOMIC DNA]</scope>
    <source>
        <strain evidence="2 4">A4</strain>
        <strain evidence="3 5">NOV-77</strain>
    </source>
</reference>
<accession>A0A6A4A366</accession>
<evidence type="ECO:0000313" key="4">
    <source>
        <dbReference type="Proteomes" id="UP000437068"/>
    </source>
</evidence>
<evidence type="ECO:0000313" key="5">
    <source>
        <dbReference type="Proteomes" id="UP000486351"/>
    </source>
</evidence>
<dbReference type="Proteomes" id="UP000486351">
    <property type="component" value="Unassembled WGS sequence"/>
</dbReference>
<comment type="caution">
    <text evidence="2">The sequence shown here is derived from an EMBL/GenBank/DDBJ whole genome shotgun (WGS) entry which is preliminary data.</text>
</comment>
<dbReference type="Proteomes" id="UP000437068">
    <property type="component" value="Unassembled WGS sequence"/>
</dbReference>
<proteinExistence type="predicted"/>
<dbReference type="EMBL" id="QXGE01012836">
    <property type="protein sequence ID" value="KAE9246942.1"/>
    <property type="molecule type" value="Genomic_DNA"/>
</dbReference>
<name>A0A6A4A366_9STRA</name>
<organism evidence="2 4">
    <name type="scientific">Phytophthora fragariae</name>
    <dbReference type="NCBI Taxonomy" id="53985"/>
    <lineage>
        <taxon>Eukaryota</taxon>
        <taxon>Sar</taxon>
        <taxon>Stramenopiles</taxon>
        <taxon>Oomycota</taxon>
        <taxon>Peronosporomycetes</taxon>
        <taxon>Peronosporales</taxon>
        <taxon>Peronosporaceae</taxon>
        <taxon>Phytophthora</taxon>
    </lineage>
</organism>
<dbReference type="EMBL" id="QXFY01012680">
    <property type="protein sequence ID" value="KAE9259058.1"/>
    <property type="molecule type" value="Genomic_DNA"/>
</dbReference>
<evidence type="ECO:0000256" key="1">
    <source>
        <dbReference type="SAM" id="SignalP"/>
    </source>
</evidence>